<keyword evidence="1" id="KW-0378">Hydrolase</keyword>
<dbReference type="InterPro" id="IPR029058">
    <property type="entry name" value="AB_hydrolase_fold"/>
</dbReference>
<dbReference type="SUPFAM" id="SSF53474">
    <property type="entry name" value="alpha/beta-Hydrolases"/>
    <property type="match status" value="1"/>
</dbReference>
<dbReference type="RefSeq" id="WP_280942736.1">
    <property type="nucleotide sequence ID" value="NZ_JARYGX010000021.1"/>
</dbReference>
<dbReference type="PANTHER" id="PTHR37946">
    <property type="entry name" value="SLL1969 PROTEIN"/>
    <property type="match status" value="1"/>
</dbReference>
<name>A0ABT6MS97_9GAMM</name>
<proteinExistence type="predicted"/>
<evidence type="ECO:0000313" key="2">
    <source>
        <dbReference type="Proteomes" id="UP001160550"/>
    </source>
</evidence>
<dbReference type="Gene3D" id="3.40.50.1820">
    <property type="entry name" value="alpha/beta hydrolase"/>
    <property type="match status" value="1"/>
</dbReference>
<reference evidence="1" key="2">
    <citation type="submission" date="2023-04" db="EMBL/GenBank/DDBJ databases">
        <authorList>
            <person name="Sun J.-Q."/>
        </authorList>
    </citation>
    <scope>NUCLEOTIDE SEQUENCE</scope>
    <source>
        <strain evidence="1">CC-YY355</strain>
    </source>
</reference>
<dbReference type="Proteomes" id="UP001160550">
    <property type="component" value="Unassembled WGS sequence"/>
</dbReference>
<evidence type="ECO:0000313" key="1">
    <source>
        <dbReference type="EMBL" id="MDH7453514.1"/>
    </source>
</evidence>
<sequence>MSDSPVSPIDSPARPPVLLIHGIWNARLWLLPLARKLRAAGFDARIWGYSSVLDDPAHAARALAERLRGGPQMDLVGYSLGGLVALEALRIAPALPVRRVVCLGSPLCGSCTARSLGAHRWSSPLLGRSARLLQRGLGDAPPPVEVGVVAGCVPRGLGRLLAVVDPESDGTVAIAETRVPGLRDHCIVQASHSGLLLSPQAARQAACFLRSGRFEHGDDAPNV</sequence>
<reference evidence="1" key="1">
    <citation type="journal article" date="2007" name="Int. J. Syst. Evol. Microbiol.">
        <title>Luteimonas composti sp. nov., a moderately thermophilic bacterium isolated from food waste.</title>
        <authorList>
            <person name="Young C.C."/>
            <person name="Kampfer P."/>
            <person name="Chen W.M."/>
            <person name="Yen W.S."/>
            <person name="Arun A.B."/>
            <person name="Lai W.A."/>
            <person name="Shen F.T."/>
            <person name="Rekha P.D."/>
            <person name="Lin K.Y."/>
            <person name="Chou J.H."/>
        </authorList>
    </citation>
    <scope>NUCLEOTIDE SEQUENCE</scope>
    <source>
        <strain evidence="1">CC-YY355</strain>
    </source>
</reference>
<dbReference type="EMBL" id="JARYGX010000021">
    <property type="protein sequence ID" value="MDH7453514.1"/>
    <property type="molecule type" value="Genomic_DNA"/>
</dbReference>
<organism evidence="1 2">
    <name type="scientific">Luteimonas composti</name>
    <dbReference type="NCBI Taxonomy" id="398257"/>
    <lineage>
        <taxon>Bacteria</taxon>
        <taxon>Pseudomonadati</taxon>
        <taxon>Pseudomonadota</taxon>
        <taxon>Gammaproteobacteria</taxon>
        <taxon>Lysobacterales</taxon>
        <taxon>Lysobacteraceae</taxon>
        <taxon>Luteimonas</taxon>
    </lineage>
</organism>
<accession>A0ABT6MS97</accession>
<comment type="caution">
    <text evidence="1">The sequence shown here is derived from an EMBL/GenBank/DDBJ whole genome shotgun (WGS) entry which is preliminary data.</text>
</comment>
<dbReference type="GO" id="GO:0016787">
    <property type="term" value="F:hydrolase activity"/>
    <property type="evidence" value="ECO:0007669"/>
    <property type="project" value="UniProtKB-KW"/>
</dbReference>
<gene>
    <name evidence="1" type="ORF">QF205_10615</name>
</gene>
<dbReference type="PANTHER" id="PTHR37946:SF1">
    <property type="entry name" value="SLL1969 PROTEIN"/>
    <property type="match status" value="1"/>
</dbReference>
<keyword evidence="2" id="KW-1185">Reference proteome</keyword>
<protein>
    <submittedName>
        <fullName evidence="1">Alpha/beta hydrolase</fullName>
    </submittedName>
</protein>